<reference evidence="7" key="1">
    <citation type="journal article" date="2019" name="Int. J. Syst. Evol. Microbiol.">
        <title>The Global Catalogue of Microorganisms (GCM) 10K type strain sequencing project: providing services to taxonomists for standard genome sequencing and annotation.</title>
        <authorList>
            <consortium name="The Broad Institute Genomics Platform"/>
            <consortium name="The Broad Institute Genome Sequencing Center for Infectious Disease"/>
            <person name="Wu L."/>
            <person name="Ma J."/>
        </authorList>
    </citation>
    <scope>NUCLEOTIDE SEQUENCE [LARGE SCALE GENOMIC DNA]</scope>
    <source>
        <strain evidence="7">CGMCC 4.1467</strain>
    </source>
</reference>
<dbReference type="Gene3D" id="3.40.47.10">
    <property type="match status" value="1"/>
</dbReference>
<name>A0ABW2L428_9BACT</name>
<sequence length="369" mass="38235">MSLPSPISISGCGALSVLGHDLAAHHAAIAREPARFRPLSEMPGTPPGFENQHAGWIESRSLLTHRKWSPPSVAAIHVAREALDAAGWSAAERRNAAVFAGTSRGALAGWIEPWPGRRPFGLMAASNSLPSEPASAVSSEFGIEGPWQLLSSGCCAGLDALGMAFLWLNAGLAERALVISVDLPLVTPILKAYADTGILSSRDHCAPLSPESDGMIPAEGAAAICLERGHSTKHAQLLSYLTVGDCADPLGGASEHPSLTRMIRQAMDSWGRPALVVPHASGTHAQAISEPAALVETIGPDCSTLPLKAWTGHTIGASGLLEASIIASSMTHDASPSSPELNLPPSSRVFKIASAMGGKHSLIALQSPS</sequence>
<dbReference type="SUPFAM" id="SSF53901">
    <property type="entry name" value="Thiolase-like"/>
    <property type="match status" value="2"/>
</dbReference>
<dbReference type="Proteomes" id="UP001596472">
    <property type="component" value="Unassembled WGS sequence"/>
</dbReference>
<dbReference type="InterPro" id="IPR000794">
    <property type="entry name" value="Beta-ketoacyl_synthase"/>
</dbReference>
<evidence type="ECO:0000256" key="1">
    <source>
        <dbReference type="ARBA" id="ARBA00008467"/>
    </source>
</evidence>
<dbReference type="RefSeq" id="WP_379711121.1">
    <property type="nucleotide sequence ID" value="NZ_JBHTBS010000003.1"/>
</dbReference>
<comment type="similarity">
    <text evidence="1 3">Belongs to the thiolase-like superfamily. Beta-ketoacyl-ACP synthases family.</text>
</comment>
<keyword evidence="2 3" id="KW-0808">Transferase</keyword>
<feature type="domain" description="Beta-ketoacyl synthase C-terminal" evidence="5">
    <location>
        <begin position="256"/>
        <end position="339"/>
    </location>
</feature>
<accession>A0ABW2L428</accession>
<dbReference type="PANTHER" id="PTHR11712:SF336">
    <property type="entry name" value="3-OXOACYL-[ACYL-CARRIER-PROTEIN] SYNTHASE, MITOCHONDRIAL"/>
    <property type="match status" value="1"/>
</dbReference>
<organism evidence="6 7">
    <name type="scientific">Haloferula chungangensis</name>
    <dbReference type="NCBI Taxonomy" id="1048331"/>
    <lineage>
        <taxon>Bacteria</taxon>
        <taxon>Pseudomonadati</taxon>
        <taxon>Verrucomicrobiota</taxon>
        <taxon>Verrucomicrobiia</taxon>
        <taxon>Verrucomicrobiales</taxon>
        <taxon>Verrucomicrobiaceae</taxon>
        <taxon>Haloferula</taxon>
    </lineage>
</organism>
<evidence type="ECO:0000313" key="7">
    <source>
        <dbReference type="Proteomes" id="UP001596472"/>
    </source>
</evidence>
<dbReference type="Pfam" id="PF00109">
    <property type="entry name" value="ketoacyl-synt"/>
    <property type="match status" value="1"/>
</dbReference>
<evidence type="ECO:0000259" key="4">
    <source>
        <dbReference type="Pfam" id="PF00109"/>
    </source>
</evidence>
<dbReference type="InterPro" id="IPR014030">
    <property type="entry name" value="Ketoacyl_synth_N"/>
</dbReference>
<gene>
    <name evidence="6" type="ORF">ACFQY0_07985</name>
</gene>
<evidence type="ECO:0000313" key="6">
    <source>
        <dbReference type="EMBL" id="MFC7337113.1"/>
    </source>
</evidence>
<evidence type="ECO:0000256" key="2">
    <source>
        <dbReference type="ARBA" id="ARBA00022679"/>
    </source>
</evidence>
<dbReference type="Pfam" id="PF02801">
    <property type="entry name" value="Ketoacyl-synt_C"/>
    <property type="match status" value="1"/>
</dbReference>
<dbReference type="PANTHER" id="PTHR11712">
    <property type="entry name" value="POLYKETIDE SYNTHASE-RELATED"/>
    <property type="match status" value="1"/>
</dbReference>
<dbReference type="InterPro" id="IPR014031">
    <property type="entry name" value="Ketoacyl_synth_C"/>
</dbReference>
<evidence type="ECO:0000259" key="5">
    <source>
        <dbReference type="Pfam" id="PF02801"/>
    </source>
</evidence>
<feature type="domain" description="Beta-ketoacyl synthase-like N-terminal" evidence="4">
    <location>
        <begin position="67"/>
        <end position="229"/>
    </location>
</feature>
<dbReference type="InterPro" id="IPR016039">
    <property type="entry name" value="Thiolase-like"/>
</dbReference>
<evidence type="ECO:0000256" key="3">
    <source>
        <dbReference type="RuleBase" id="RU003694"/>
    </source>
</evidence>
<comment type="caution">
    <text evidence="6">The sequence shown here is derived from an EMBL/GenBank/DDBJ whole genome shotgun (WGS) entry which is preliminary data.</text>
</comment>
<protein>
    <submittedName>
        <fullName evidence="6">Beta-ketoacyl synthase N-terminal-like domain-containing protein</fullName>
    </submittedName>
</protein>
<dbReference type="EMBL" id="JBHTBS010000003">
    <property type="protein sequence ID" value="MFC7337113.1"/>
    <property type="molecule type" value="Genomic_DNA"/>
</dbReference>
<proteinExistence type="inferred from homology"/>
<keyword evidence="7" id="KW-1185">Reference proteome</keyword>